<evidence type="ECO:0000313" key="1">
    <source>
        <dbReference type="EMBL" id="GGE75594.1"/>
    </source>
</evidence>
<protein>
    <submittedName>
        <fullName evidence="1">Uncharacterized protein</fullName>
    </submittedName>
</protein>
<dbReference type="Proteomes" id="UP000605259">
    <property type="component" value="Unassembled WGS sequence"/>
</dbReference>
<organism evidence="1 2">
    <name type="scientific">Priestia taiwanensis</name>
    <dbReference type="NCBI Taxonomy" id="1347902"/>
    <lineage>
        <taxon>Bacteria</taxon>
        <taxon>Bacillati</taxon>
        <taxon>Bacillota</taxon>
        <taxon>Bacilli</taxon>
        <taxon>Bacillales</taxon>
        <taxon>Bacillaceae</taxon>
        <taxon>Priestia</taxon>
    </lineage>
</organism>
<dbReference type="AlphaFoldDB" id="A0A917AU40"/>
<keyword evidence="2" id="KW-1185">Reference proteome</keyword>
<sequence length="55" mass="6403">MKRLITLIRMYHVEDEVCFIHGTESDDSIGNSEERETPQKEFTHSGVYIGHYVFG</sequence>
<reference evidence="1" key="1">
    <citation type="journal article" date="2014" name="Int. J. Syst. Evol. Microbiol.">
        <title>Complete genome sequence of Corynebacterium casei LMG S-19264T (=DSM 44701T), isolated from a smear-ripened cheese.</title>
        <authorList>
            <consortium name="US DOE Joint Genome Institute (JGI-PGF)"/>
            <person name="Walter F."/>
            <person name="Albersmeier A."/>
            <person name="Kalinowski J."/>
            <person name="Ruckert C."/>
        </authorList>
    </citation>
    <scope>NUCLEOTIDE SEQUENCE</scope>
    <source>
        <strain evidence="1">CGMCC 1.12698</strain>
    </source>
</reference>
<accession>A0A917AU40</accession>
<gene>
    <name evidence="1" type="ORF">GCM10007140_26720</name>
</gene>
<comment type="caution">
    <text evidence="1">The sequence shown here is derived from an EMBL/GenBank/DDBJ whole genome shotgun (WGS) entry which is preliminary data.</text>
</comment>
<proteinExistence type="predicted"/>
<name>A0A917AU40_9BACI</name>
<evidence type="ECO:0000313" key="2">
    <source>
        <dbReference type="Proteomes" id="UP000605259"/>
    </source>
</evidence>
<reference evidence="1" key="2">
    <citation type="submission" date="2020-09" db="EMBL/GenBank/DDBJ databases">
        <authorList>
            <person name="Sun Q."/>
            <person name="Zhou Y."/>
        </authorList>
    </citation>
    <scope>NUCLEOTIDE SEQUENCE</scope>
    <source>
        <strain evidence="1">CGMCC 1.12698</strain>
    </source>
</reference>
<dbReference type="EMBL" id="BMFK01000002">
    <property type="protein sequence ID" value="GGE75594.1"/>
    <property type="molecule type" value="Genomic_DNA"/>
</dbReference>